<feature type="transmembrane region" description="Helical" evidence="1">
    <location>
        <begin position="55"/>
        <end position="77"/>
    </location>
</feature>
<evidence type="ECO:0000313" key="4">
    <source>
        <dbReference type="Proteomes" id="UP000639643"/>
    </source>
</evidence>
<organism evidence="3 4">
    <name type="scientific">Colletotrichum musicola</name>
    <dbReference type="NCBI Taxonomy" id="2175873"/>
    <lineage>
        <taxon>Eukaryota</taxon>
        <taxon>Fungi</taxon>
        <taxon>Dikarya</taxon>
        <taxon>Ascomycota</taxon>
        <taxon>Pezizomycotina</taxon>
        <taxon>Sordariomycetes</taxon>
        <taxon>Hypocreomycetidae</taxon>
        <taxon>Glomerellales</taxon>
        <taxon>Glomerellaceae</taxon>
        <taxon>Colletotrichum</taxon>
        <taxon>Colletotrichum orchidearum species complex</taxon>
    </lineage>
</organism>
<dbReference type="EMBL" id="WIGM01002415">
    <property type="protein sequence ID" value="KAF6780785.1"/>
    <property type="molecule type" value="Genomic_DNA"/>
</dbReference>
<sequence>LFFVWALAFVGVNAADDSLSDFSNDLATDLGPLLALFGEPMTKQYLSESTTYLDYFIFAMGPIGILTAIVSAIRVCGHSSLRAFVGRSQEGNGTVEAELCTSTSRDVCELFNRGGITRVLGRPKILELVYLPPSENKTDSTIGNSRIHLLRDYLDQLRPENPRASWRRANGSFWAILGPSALNPPNLSLNVGIVRQGDWRYVSVALLGFLLQAGVLVLAGVGTTIMCSGLWACAALIGQTTVERKFERQTGDETEASQLIWLQPNQVMGDQSFDPFAFFEKPDEPLQTWTSSKKNLDERFERYTFLAVPAVLI</sequence>
<evidence type="ECO:0000313" key="3">
    <source>
        <dbReference type="EMBL" id="KAF6780785.1"/>
    </source>
</evidence>
<comment type="caution">
    <text evidence="3">The sequence shown here is derived from an EMBL/GenBank/DDBJ whole genome shotgun (WGS) entry which is preliminary data.</text>
</comment>
<evidence type="ECO:0000256" key="2">
    <source>
        <dbReference type="SAM" id="SignalP"/>
    </source>
</evidence>
<feature type="non-terminal residue" evidence="3">
    <location>
        <position position="313"/>
    </location>
</feature>
<reference evidence="3" key="1">
    <citation type="journal article" date="2020" name="Phytopathology">
        <title>Genome Sequence Resources of Colletotrichum truncatum, C. plurivorum, C. musicola, and C. sojae: Four Species Pathogenic to Soybean (Glycine max).</title>
        <authorList>
            <person name="Rogerio F."/>
            <person name="Boufleur T.R."/>
            <person name="Ciampi-Guillardi M."/>
            <person name="Sukno S.A."/>
            <person name="Thon M.R."/>
            <person name="Massola Junior N.S."/>
            <person name="Baroncelli R."/>
        </authorList>
    </citation>
    <scope>NUCLEOTIDE SEQUENCE</scope>
    <source>
        <strain evidence="3">LFN0074</strain>
    </source>
</reference>
<keyword evidence="1" id="KW-1133">Transmembrane helix</keyword>
<protein>
    <submittedName>
        <fullName evidence="3">Uncharacterized protein</fullName>
    </submittedName>
</protein>
<dbReference type="OrthoDB" id="7464126at2759"/>
<name>A0A8H6IKM0_9PEZI</name>
<keyword evidence="2" id="KW-0732">Signal</keyword>
<keyword evidence="1" id="KW-0472">Membrane</keyword>
<evidence type="ECO:0000256" key="1">
    <source>
        <dbReference type="SAM" id="Phobius"/>
    </source>
</evidence>
<accession>A0A8H6IKM0</accession>
<proteinExistence type="predicted"/>
<gene>
    <name evidence="3" type="ORF">CMUS01_16808</name>
</gene>
<feature type="non-terminal residue" evidence="3">
    <location>
        <position position="1"/>
    </location>
</feature>
<dbReference type="Proteomes" id="UP000639643">
    <property type="component" value="Unassembled WGS sequence"/>
</dbReference>
<feature type="signal peptide" evidence="2">
    <location>
        <begin position="1"/>
        <end position="15"/>
    </location>
</feature>
<feature type="chain" id="PRO_5034424474" evidence="2">
    <location>
        <begin position="16"/>
        <end position="313"/>
    </location>
</feature>
<keyword evidence="4" id="KW-1185">Reference proteome</keyword>
<dbReference type="AlphaFoldDB" id="A0A8H6IKM0"/>
<feature type="transmembrane region" description="Helical" evidence="1">
    <location>
        <begin position="204"/>
        <end position="231"/>
    </location>
</feature>
<keyword evidence="1" id="KW-0812">Transmembrane</keyword>